<name>A0A6C0D239_9ZZZZ</name>
<evidence type="ECO:0000313" key="1">
    <source>
        <dbReference type="EMBL" id="QHT10502.1"/>
    </source>
</evidence>
<protein>
    <submittedName>
        <fullName evidence="1">Uncharacterized protein</fullName>
    </submittedName>
</protein>
<organism evidence="1">
    <name type="scientific">viral metagenome</name>
    <dbReference type="NCBI Taxonomy" id="1070528"/>
    <lineage>
        <taxon>unclassified sequences</taxon>
        <taxon>metagenomes</taxon>
        <taxon>organismal metagenomes</taxon>
    </lineage>
</organism>
<reference evidence="1" key="1">
    <citation type="journal article" date="2020" name="Nature">
        <title>Giant virus diversity and host interactions through global metagenomics.</title>
        <authorList>
            <person name="Schulz F."/>
            <person name="Roux S."/>
            <person name="Paez-Espino D."/>
            <person name="Jungbluth S."/>
            <person name="Walsh D.A."/>
            <person name="Denef V.J."/>
            <person name="McMahon K.D."/>
            <person name="Konstantinidis K.T."/>
            <person name="Eloe-Fadrosh E.A."/>
            <person name="Kyrpides N.C."/>
            <person name="Woyke T."/>
        </authorList>
    </citation>
    <scope>NUCLEOTIDE SEQUENCE</scope>
    <source>
        <strain evidence="1">GVMAG-M-3300023174-107</strain>
    </source>
</reference>
<accession>A0A6C0D239</accession>
<dbReference type="EMBL" id="MN739521">
    <property type="protein sequence ID" value="QHT10502.1"/>
    <property type="molecule type" value="Genomic_DNA"/>
</dbReference>
<sequence>MISYTDLVPGKKYYIKTHDKKGYHKEMMFVDHETSFNDNMAPEYHINIIMTFKKEPTDMSIAKYYSFYEDDYYYDQEIIENAQKAREQMEHRALNIILKKLINEEFQWA</sequence>
<proteinExistence type="predicted"/>
<dbReference type="AlphaFoldDB" id="A0A6C0D239"/>